<dbReference type="Proteomes" id="UP001343257">
    <property type="component" value="Unassembled WGS sequence"/>
</dbReference>
<feature type="compositionally biased region" description="Basic and acidic residues" evidence="1">
    <location>
        <begin position="26"/>
        <end position="47"/>
    </location>
</feature>
<proteinExistence type="predicted"/>
<feature type="compositionally biased region" description="Basic and acidic residues" evidence="1">
    <location>
        <begin position="1"/>
        <end position="14"/>
    </location>
</feature>
<dbReference type="EMBL" id="JARTLD010000036">
    <property type="protein sequence ID" value="MED5018656.1"/>
    <property type="molecule type" value="Genomic_DNA"/>
</dbReference>
<evidence type="ECO:0000313" key="2">
    <source>
        <dbReference type="EMBL" id="MED5018656.1"/>
    </source>
</evidence>
<dbReference type="RefSeq" id="WP_328279081.1">
    <property type="nucleotide sequence ID" value="NZ_JARTLD010000036.1"/>
</dbReference>
<protein>
    <submittedName>
        <fullName evidence="2">Uncharacterized protein</fullName>
    </submittedName>
</protein>
<feature type="compositionally biased region" description="Low complexity" evidence="1">
    <location>
        <begin position="16"/>
        <end position="25"/>
    </location>
</feature>
<name>A0ABU6PWW5_9BACL</name>
<evidence type="ECO:0000256" key="1">
    <source>
        <dbReference type="SAM" id="MobiDB-lite"/>
    </source>
</evidence>
<organism evidence="2 3">
    <name type="scientific">Paenibacillus chibensis</name>
    <dbReference type="NCBI Taxonomy" id="59846"/>
    <lineage>
        <taxon>Bacteria</taxon>
        <taxon>Bacillati</taxon>
        <taxon>Bacillota</taxon>
        <taxon>Bacilli</taxon>
        <taxon>Bacillales</taxon>
        <taxon>Paenibacillaceae</taxon>
        <taxon>Paenibacillus</taxon>
    </lineage>
</organism>
<gene>
    <name evidence="2" type="ORF">P9847_15210</name>
</gene>
<reference evidence="2 3" key="1">
    <citation type="submission" date="2023-03" db="EMBL/GenBank/DDBJ databases">
        <title>Bacillus Genome Sequencing.</title>
        <authorList>
            <person name="Dunlap C."/>
        </authorList>
    </citation>
    <scope>NUCLEOTIDE SEQUENCE [LARGE SCALE GENOMIC DNA]</scope>
    <source>
        <strain evidence="2 3">NRS-52</strain>
    </source>
</reference>
<sequence length="62" mass="7124">MRDKSIRSGADRLKPSASIRSATTSSRRERSEPRQWRPREHTPEKLQFHPGKPESPSEQGPD</sequence>
<keyword evidence="3" id="KW-1185">Reference proteome</keyword>
<accession>A0ABU6PWW5</accession>
<evidence type="ECO:0000313" key="3">
    <source>
        <dbReference type="Proteomes" id="UP001343257"/>
    </source>
</evidence>
<feature type="region of interest" description="Disordered" evidence="1">
    <location>
        <begin position="1"/>
        <end position="62"/>
    </location>
</feature>
<comment type="caution">
    <text evidence="2">The sequence shown here is derived from an EMBL/GenBank/DDBJ whole genome shotgun (WGS) entry which is preliminary data.</text>
</comment>